<feature type="transmembrane region" description="Helical" evidence="1">
    <location>
        <begin position="61"/>
        <end position="84"/>
    </location>
</feature>
<keyword evidence="1" id="KW-0812">Transmembrane</keyword>
<evidence type="ECO:0000256" key="1">
    <source>
        <dbReference type="SAM" id="Phobius"/>
    </source>
</evidence>
<gene>
    <name evidence="2" type="ORF">J2Z62_000696</name>
</gene>
<proteinExistence type="predicted"/>
<comment type="caution">
    <text evidence="2">The sequence shown here is derived from an EMBL/GenBank/DDBJ whole genome shotgun (WGS) entry which is preliminary data.</text>
</comment>
<dbReference type="RefSeq" id="WP_256547053.1">
    <property type="nucleotide sequence ID" value="NZ_CP101809.1"/>
</dbReference>
<keyword evidence="1" id="KW-1133">Transmembrane helix</keyword>
<keyword evidence="3" id="KW-1185">Reference proteome</keyword>
<evidence type="ECO:0000313" key="2">
    <source>
        <dbReference type="EMBL" id="MDQ0514258.1"/>
    </source>
</evidence>
<accession>A0ABU0M083</accession>
<reference evidence="2" key="1">
    <citation type="submission" date="2023-07" db="EMBL/GenBank/DDBJ databases">
        <title>Genomic Encyclopedia of Type Strains, Phase IV (KMG-IV): sequencing the most valuable type-strain genomes for metagenomic binning, comparative biology and taxonomic classification.</title>
        <authorList>
            <person name="Goeker M."/>
        </authorList>
    </citation>
    <scope>NUCLEOTIDE SEQUENCE [LARGE SCALE GENOMIC DNA]</scope>
    <source>
        <strain evidence="2">DSM 21204</strain>
    </source>
</reference>
<sequence>MKNEANNIQIFKNYIFANHVNQATTDVVAERYTDSKEIKQVLKNFWKSKTSSFYKEAYQRYLMSTITLLIWIGFTVIGFSLIFYNSAQAVNVGIGSFFVVLAFINNWIFVAYSVWQKPSYYQVVLGATKIKTNYQTMLWFYGFGFTALIGKAIFDAIQSEMILLSEIDQLTPIE</sequence>
<feature type="transmembrane region" description="Helical" evidence="1">
    <location>
        <begin position="90"/>
        <end position="115"/>
    </location>
</feature>
<feature type="transmembrane region" description="Helical" evidence="1">
    <location>
        <begin position="136"/>
        <end position="154"/>
    </location>
</feature>
<organism evidence="2 3">
    <name type="scientific">Mycoplasmoides fastidiosum</name>
    <dbReference type="NCBI Taxonomy" id="92758"/>
    <lineage>
        <taxon>Bacteria</taxon>
        <taxon>Bacillati</taxon>
        <taxon>Mycoplasmatota</taxon>
        <taxon>Mycoplasmoidales</taxon>
        <taxon>Mycoplasmoidaceae</taxon>
        <taxon>Mycoplasmoides</taxon>
    </lineage>
</organism>
<keyword evidence="1" id="KW-0472">Membrane</keyword>
<name>A0ABU0M083_9BACT</name>
<evidence type="ECO:0000313" key="3">
    <source>
        <dbReference type="Proteomes" id="UP001240643"/>
    </source>
</evidence>
<protein>
    <submittedName>
        <fullName evidence="2">ABC-type multidrug transport system fused ATPase/permease subunit</fullName>
    </submittedName>
</protein>
<dbReference type="EMBL" id="JAUSWO010000001">
    <property type="protein sequence ID" value="MDQ0514258.1"/>
    <property type="molecule type" value="Genomic_DNA"/>
</dbReference>
<dbReference type="Proteomes" id="UP001240643">
    <property type="component" value="Unassembled WGS sequence"/>
</dbReference>